<dbReference type="AlphaFoldDB" id="A0A485L1S2"/>
<sequence>MHKDTTKLLSATVGGLTVVQGVGTALGTSVRVVCYLMERSPFLIDATYGFLPSLFLGFNLVIVGAWLVVYEYNAGVSPVADLAKWTPFLESRVGKAYLFQFLAFLSVGSYFGALWNTFVFWWQLGVSAIFAWDHFTTSSPSFQATVDVNHESLLLHDYQKLDVQAM</sequence>
<evidence type="ECO:0000313" key="3">
    <source>
        <dbReference type="EMBL" id="VFT90816.1"/>
    </source>
</evidence>
<organism evidence="3 4">
    <name type="scientific">Aphanomyces stellatus</name>
    <dbReference type="NCBI Taxonomy" id="120398"/>
    <lineage>
        <taxon>Eukaryota</taxon>
        <taxon>Sar</taxon>
        <taxon>Stramenopiles</taxon>
        <taxon>Oomycota</taxon>
        <taxon>Saprolegniomycetes</taxon>
        <taxon>Saprolegniales</taxon>
        <taxon>Verrucalvaceae</taxon>
        <taxon>Aphanomyces</taxon>
    </lineage>
</organism>
<protein>
    <submittedName>
        <fullName evidence="3">Aste57867_13986 protein</fullName>
    </submittedName>
</protein>
<feature type="transmembrane region" description="Helical" evidence="1">
    <location>
        <begin position="51"/>
        <end position="72"/>
    </location>
</feature>
<proteinExistence type="predicted"/>
<reference evidence="2" key="2">
    <citation type="submission" date="2019-06" db="EMBL/GenBank/DDBJ databases">
        <title>Genomics analysis of Aphanomyces spp. identifies a new class of oomycete effector associated with host adaptation.</title>
        <authorList>
            <person name="Gaulin E."/>
        </authorList>
    </citation>
    <scope>NUCLEOTIDE SEQUENCE</scope>
    <source>
        <strain evidence="2">CBS 578.67</strain>
    </source>
</reference>
<reference evidence="3 4" key="1">
    <citation type="submission" date="2019-03" db="EMBL/GenBank/DDBJ databases">
        <authorList>
            <person name="Gaulin E."/>
            <person name="Dumas B."/>
        </authorList>
    </citation>
    <scope>NUCLEOTIDE SEQUENCE [LARGE SCALE GENOMIC DNA]</scope>
    <source>
        <strain evidence="3">CBS 568.67</strain>
    </source>
</reference>
<evidence type="ECO:0000313" key="2">
    <source>
        <dbReference type="EMBL" id="KAF0695179.1"/>
    </source>
</evidence>
<dbReference type="OrthoDB" id="74335at2759"/>
<evidence type="ECO:0000313" key="4">
    <source>
        <dbReference type="Proteomes" id="UP000332933"/>
    </source>
</evidence>
<name>A0A485L1S2_9STRA</name>
<keyword evidence="1" id="KW-0812">Transmembrane</keyword>
<keyword evidence="4" id="KW-1185">Reference proteome</keyword>
<evidence type="ECO:0000256" key="1">
    <source>
        <dbReference type="SAM" id="Phobius"/>
    </source>
</evidence>
<dbReference type="EMBL" id="VJMH01005499">
    <property type="protein sequence ID" value="KAF0695179.1"/>
    <property type="molecule type" value="Genomic_DNA"/>
</dbReference>
<gene>
    <name evidence="3" type="primary">Aste57867_13986</name>
    <name evidence="2" type="ORF">As57867_013935</name>
    <name evidence="3" type="ORF">ASTE57867_13986</name>
</gene>
<feature type="transmembrane region" description="Helical" evidence="1">
    <location>
        <begin position="93"/>
        <end position="112"/>
    </location>
</feature>
<accession>A0A485L1S2</accession>
<keyword evidence="1" id="KW-0472">Membrane</keyword>
<dbReference type="EMBL" id="CAADRA010005520">
    <property type="protein sequence ID" value="VFT90816.1"/>
    <property type="molecule type" value="Genomic_DNA"/>
</dbReference>
<dbReference type="Proteomes" id="UP000332933">
    <property type="component" value="Unassembled WGS sequence"/>
</dbReference>
<keyword evidence="1" id="KW-1133">Transmembrane helix</keyword>